<dbReference type="AlphaFoldDB" id="A0A941EP17"/>
<evidence type="ECO:0000259" key="1">
    <source>
        <dbReference type="Pfam" id="PF07811"/>
    </source>
</evidence>
<reference evidence="2" key="1">
    <citation type="submission" date="2021-04" db="EMBL/GenBank/DDBJ databases">
        <title>Genome based classification of Actinospica acidithermotolerans sp. nov., an actinobacterium isolated from an Indonesian hot spring.</title>
        <authorList>
            <person name="Kusuma A.B."/>
            <person name="Putra K.E."/>
            <person name="Nafisah S."/>
            <person name="Loh J."/>
            <person name="Nouioui I."/>
            <person name="Goodfellow M."/>
        </authorList>
    </citation>
    <scope>NUCLEOTIDE SEQUENCE</scope>
    <source>
        <strain evidence="2">CSCA 57</strain>
    </source>
</reference>
<dbReference type="Pfam" id="PF07811">
    <property type="entry name" value="TadE"/>
    <property type="match status" value="1"/>
</dbReference>
<proteinExistence type="predicted"/>
<comment type="caution">
    <text evidence="2">The sequence shown here is derived from an EMBL/GenBank/DDBJ whole genome shotgun (WGS) entry which is preliminary data.</text>
</comment>
<accession>A0A941EP17</accession>
<sequence>MAWTPLLFLFMFGSIQFGLAMFARHVAVTAAQEGARTAREQAETNTAWRNSARGVAKNWVNELIGGLVLNTGWQPKTIGPQGATYPEVGVSVSFQIVSAVPGWHFTIDATSQGPIECYYSKAGKCVAP</sequence>
<gene>
    <name evidence="2" type="ORF">KDL01_11585</name>
</gene>
<feature type="domain" description="TadE-like" evidence="1">
    <location>
        <begin position="4"/>
        <end position="36"/>
    </location>
</feature>
<dbReference type="EMBL" id="JAGSOG010000043">
    <property type="protein sequence ID" value="MBR7833913.1"/>
    <property type="molecule type" value="Genomic_DNA"/>
</dbReference>
<protein>
    <submittedName>
        <fullName evidence="2">Pilus assembly protein</fullName>
    </submittedName>
</protein>
<evidence type="ECO:0000313" key="3">
    <source>
        <dbReference type="Proteomes" id="UP000675781"/>
    </source>
</evidence>
<name>A0A941EP17_9ACTN</name>
<dbReference type="InterPro" id="IPR012495">
    <property type="entry name" value="TadE-like_dom"/>
</dbReference>
<keyword evidence="3" id="KW-1185">Reference proteome</keyword>
<evidence type="ECO:0000313" key="2">
    <source>
        <dbReference type="EMBL" id="MBR7833913.1"/>
    </source>
</evidence>
<dbReference type="Proteomes" id="UP000675781">
    <property type="component" value="Unassembled WGS sequence"/>
</dbReference>
<organism evidence="2 3">
    <name type="scientific">Actinospica durhamensis</name>
    <dbReference type="NCBI Taxonomy" id="1508375"/>
    <lineage>
        <taxon>Bacteria</taxon>
        <taxon>Bacillati</taxon>
        <taxon>Actinomycetota</taxon>
        <taxon>Actinomycetes</taxon>
        <taxon>Catenulisporales</taxon>
        <taxon>Actinospicaceae</taxon>
        <taxon>Actinospica</taxon>
    </lineage>
</organism>